<comment type="caution">
    <text evidence="8">The sequence shown here is derived from an EMBL/GenBank/DDBJ whole genome shotgun (WGS) entry which is preliminary data.</text>
</comment>
<proteinExistence type="inferred from homology"/>
<organism evidence="8 9">
    <name type="scientific">Candidatus Uhrbacteria bacterium GW2011_GWF2_39_13</name>
    <dbReference type="NCBI Taxonomy" id="1618995"/>
    <lineage>
        <taxon>Bacteria</taxon>
        <taxon>Candidatus Uhriibacteriota</taxon>
    </lineage>
</organism>
<dbReference type="PATRIC" id="fig|1618995.3.peg.27"/>
<evidence type="ECO:0000313" key="8">
    <source>
        <dbReference type="EMBL" id="KKR05066.1"/>
    </source>
</evidence>
<dbReference type="PRINTS" id="PR00727">
    <property type="entry name" value="LEADERPTASE"/>
</dbReference>
<protein>
    <recommendedName>
        <fullName evidence="3 6">Signal peptidase I</fullName>
        <ecNumber evidence="3 6">3.4.21.89</ecNumber>
    </recommendedName>
</protein>
<feature type="domain" description="Peptidase S26" evidence="7">
    <location>
        <begin position="29"/>
        <end position="183"/>
    </location>
</feature>
<dbReference type="CDD" id="cd06530">
    <property type="entry name" value="S26_SPase_I"/>
    <property type="match status" value="1"/>
</dbReference>
<accession>A0A0G0MX79</accession>
<dbReference type="GO" id="GO:0006465">
    <property type="term" value="P:signal peptide processing"/>
    <property type="evidence" value="ECO:0007669"/>
    <property type="project" value="InterPro"/>
</dbReference>
<dbReference type="InterPro" id="IPR019757">
    <property type="entry name" value="Pept_S26A_signal_pept_1_Lys-AS"/>
</dbReference>
<dbReference type="GO" id="GO:0004252">
    <property type="term" value="F:serine-type endopeptidase activity"/>
    <property type="evidence" value="ECO:0007669"/>
    <property type="project" value="InterPro"/>
</dbReference>
<dbReference type="NCBIfam" id="TIGR02227">
    <property type="entry name" value="sigpep_I_bact"/>
    <property type="match status" value="1"/>
</dbReference>
<dbReference type="SUPFAM" id="SSF51306">
    <property type="entry name" value="LexA/Signal peptidase"/>
    <property type="match status" value="1"/>
</dbReference>
<dbReference type="Gene3D" id="2.10.109.10">
    <property type="entry name" value="Umud Fragment, subunit A"/>
    <property type="match status" value="1"/>
</dbReference>
<dbReference type="EC" id="3.4.21.89" evidence="3 6"/>
<dbReference type="Pfam" id="PF10502">
    <property type="entry name" value="Peptidase_S26"/>
    <property type="match status" value="1"/>
</dbReference>
<evidence type="ECO:0000313" key="9">
    <source>
        <dbReference type="Proteomes" id="UP000033935"/>
    </source>
</evidence>
<comment type="similarity">
    <text evidence="2 6">Belongs to the peptidase S26 family.</text>
</comment>
<evidence type="ECO:0000256" key="4">
    <source>
        <dbReference type="ARBA" id="ARBA00022801"/>
    </source>
</evidence>
<comment type="subcellular location">
    <subcellularLocation>
        <location evidence="6">Membrane</location>
        <topology evidence="6">Single-pass type II membrane protein</topology>
    </subcellularLocation>
</comment>
<dbReference type="AlphaFoldDB" id="A0A0G0MX79"/>
<sequence>MQNRFSAFEDRLYQRFGPIGGAVASFFVEVIQIVLLSSAIIIPIRYFLIQPFYVKGASMEPNFYDHEYLIIDELSYRFREPIRGEIVVFHYPRDPSQFFIKRVIGLPGETVEVTGGNIIIYNTEHPNGLTLEEDYLGDEQTNGKERVTLGENEFFVFGDNRDASLDSRSFGPITRKDLIGRVWVRGLPFSRMGTFEIPDYNL</sequence>
<dbReference type="PROSITE" id="PS00761">
    <property type="entry name" value="SPASE_I_3"/>
    <property type="match status" value="1"/>
</dbReference>
<gene>
    <name evidence="8" type="ORF">UT30_C0001G0025</name>
</gene>
<keyword evidence="4 6" id="KW-0378">Hydrolase</keyword>
<feature type="active site" evidence="5">
    <location>
        <position position="101"/>
    </location>
</feature>
<dbReference type="EMBL" id="LBWG01000001">
    <property type="protein sequence ID" value="KKR05066.1"/>
    <property type="molecule type" value="Genomic_DNA"/>
</dbReference>
<dbReference type="Proteomes" id="UP000033935">
    <property type="component" value="Unassembled WGS sequence"/>
</dbReference>
<evidence type="ECO:0000259" key="7">
    <source>
        <dbReference type="Pfam" id="PF10502"/>
    </source>
</evidence>
<evidence type="ECO:0000256" key="2">
    <source>
        <dbReference type="ARBA" id="ARBA00009370"/>
    </source>
</evidence>
<keyword evidence="6" id="KW-0812">Transmembrane</keyword>
<dbReference type="GO" id="GO:0009003">
    <property type="term" value="F:signal peptidase activity"/>
    <property type="evidence" value="ECO:0007669"/>
    <property type="project" value="UniProtKB-EC"/>
</dbReference>
<evidence type="ECO:0000256" key="6">
    <source>
        <dbReference type="RuleBase" id="RU362042"/>
    </source>
</evidence>
<dbReference type="InterPro" id="IPR019533">
    <property type="entry name" value="Peptidase_S26"/>
</dbReference>
<dbReference type="InterPro" id="IPR000223">
    <property type="entry name" value="Pept_S26A_signal_pept_1"/>
</dbReference>
<keyword evidence="6" id="KW-1133">Transmembrane helix</keyword>
<reference evidence="8 9" key="1">
    <citation type="journal article" date="2015" name="Nature">
        <title>rRNA introns, odd ribosomes, and small enigmatic genomes across a large radiation of phyla.</title>
        <authorList>
            <person name="Brown C.T."/>
            <person name="Hug L.A."/>
            <person name="Thomas B.C."/>
            <person name="Sharon I."/>
            <person name="Castelle C.J."/>
            <person name="Singh A."/>
            <person name="Wilkins M.J."/>
            <person name="Williams K.H."/>
            <person name="Banfield J.F."/>
        </authorList>
    </citation>
    <scope>NUCLEOTIDE SEQUENCE [LARGE SCALE GENOMIC DNA]</scope>
</reference>
<evidence type="ECO:0000256" key="5">
    <source>
        <dbReference type="PIRSR" id="PIRSR600223-1"/>
    </source>
</evidence>
<feature type="active site" evidence="5">
    <location>
        <position position="58"/>
    </location>
</feature>
<evidence type="ECO:0000256" key="3">
    <source>
        <dbReference type="ARBA" id="ARBA00013208"/>
    </source>
</evidence>
<keyword evidence="6" id="KW-0645">Protease</keyword>
<dbReference type="InterPro" id="IPR036286">
    <property type="entry name" value="LexA/Signal_pep-like_sf"/>
</dbReference>
<dbReference type="GO" id="GO:0016020">
    <property type="term" value="C:membrane"/>
    <property type="evidence" value="ECO:0007669"/>
    <property type="project" value="UniProtKB-SubCell"/>
</dbReference>
<keyword evidence="6" id="KW-0472">Membrane</keyword>
<dbReference type="PROSITE" id="PS00760">
    <property type="entry name" value="SPASE_I_2"/>
    <property type="match status" value="1"/>
</dbReference>
<dbReference type="PANTHER" id="PTHR43390:SF1">
    <property type="entry name" value="CHLOROPLAST PROCESSING PEPTIDASE"/>
    <property type="match status" value="1"/>
</dbReference>
<dbReference type="InterPro" id="IPR019758">
    <property type="entry name" value="Pept_S26A_signal_pept_1_CS"/>
</dbReference>
<comment type="catalytic activity">
    <reaction evidence="1 6">
        <text>Cleavage of hydrophobic, N-terminal signal or leader sequences from secreted and periplasmic proteins.</text>
        <dbReference type="EC" id="3.4.21.89"/>
    </reaction>
</comment>
<name>A0A0G0MX79_9BACT</name>
<feature type="transmembrane region" description="Helical" evidence="6">
    <location>
        <begin position="21"/>
        <end position="48"/>
    </location>
</feature>
<dbReference type="PANTHER" id="PTHR43390">
    <property type="entry name" value="SIGNAL PEPTIDASE I"/>
    <property type="match status" value="1"/>
</dbReference>
<evidence type="ECO:0000256" key="1">
    <source>
        <dbReference type="ARBA" id="ARBA00000677"/>
    </source>
</evidence>